<dbReference type="EMBL" id="BAAALD010000103">
    <property type="protein sequence ID" value="GAA1117279.1"/>
    <property type="molecule type" value="Genomic_DNA"/>
</dbReference>
<dbReference type="PROSITE" id="PS50893">
    <property type="entry name" value="ABC_TRANSPORTER_2"/>
    <property type="match status" value="1"/>
</dbReference>
<dbReference type="InterPro" id="IPR003593">
    <property type="entry name" value="AAA+_ATPase"/>
</dbReference>
<dbReference type="InterPro" id="IPR027417">
    <property type="entry name" value="P-loop_NTPase"/>
</dbReference>
<feature type="region of interest" description="Disordered" evidence="3">
    <location>
        <begin position="226"/>
        <end position="248"/>
    </location>
</feature>
<evidence type="ECO:0000256" key="1">
    <source>
        <dbReference type="ARBA" id="ARBA00022741"/>
    </source>
</evidence>
<dbReference type="Proteomes" id="UP001499987">
    <property type="component" value="Unassembled WGS sequence"/>
</dbReference>
<sequence length="248" mass="25631">MADRNTTGAAVRAEALSLRGARGWVYRDVGFEAPPGALVALEGEAGTGRTSLLLTLAGRMRPTGGSAAVDGLELPRHAAKVRRIAALGPVPGVNEPDPALSVAAHLREQLHLHGRPFAPLVRRGTDRRAAEALAAAGLDPATLPEGLHTPARELGALDRLRLSTALALIGGPRLLCADDIDDRLDDTARGAAWQLLRDVADRGTTVLATTTDAGRAAGLADLIARTTRTDDPAGTAAAPEEEAADARA</sequence>
<dbReference type="InterPro" id="IPR015854">
    <property type="entry name" value="ABC_transpr_LolD-like"/>
</dbReference>
<accession>A0ABP4EQV3</accession>
<reference evidence="6" key="1">
    <citation type="journal article" date="2019" name="Int. J. Syst. Evol. Microbiol.">
        <title>The Global Catalogue of Microorganisms (GCM) 10K type strain sequencing project: providing services to taxonomists for standard genome sequencing and annotation.</title>
        <authorList>
            <consortium name="The Broad Institute Genomics Platform"/>
            <consortium name="The Broad Institute Genome Sequencing Center for Infectious Disease"/>
            <person name="Wu L."/>
            <person name="Ma J."/>
        </authorList>
    </citation>
    <scope>NUCLEOTIDE SEQUENCE [LARGE SCALE GENOMIC DNA]</scope>
    <source>
        <strain evidence="6">JCM 13002</strain>
    </source>
</reference>
<evidence type="ECO:0000313" key="6">
    <source>
        <dbReference type="Proteomes" id="UP001499987"/>
    </source>
</evidence>
<dbReference type="SMART" id="SM00382">
    <property type="entry name" value="AAA"/>
    <property type="match status" value="1"/>
</dbReference>
<evidence type="ECO:0000259" key="4">
    <source>
        <dbReference type="PROSITE" id="PS50893"/>
    </source>
</evidence>
<dbReference type="InterPro" id="IPR003439">
    <property type="entry name" value="ABC_transporter-like_ATP-bd"/>
</dbReference>
<name>A0ABP4EQV3_9ACTN</name>
<keyword evidence="6" id="KW-1185">Reference proteome</keyword>
<evidence type="ECO:0000256" key="3">
    <source>
        <dbReference type="SAM" id="MobiDB-lite"/>
    </source>
</evidence>
<keyword evidence="1" id="KW-0547">Nucleotide-binding</keyword>
<dbReference type="GO" id="GO:0005524">
    <property type="term" value="F:ATP binding"/>
    <property type="evidence" value="ECO:0007669"/>
    <property type="project" value="UniProtKB-KW"/>
</dbReference>
<organism evidence="5 6">
    <name type="scientific">Kitasatospora arboriphila</name>
    <dbReference type="NCBI Taxonomy" id="258052"/>
    <lineage>
        <taxon>Bacteria</taxon>
        <taxon>Bacillati</taxon>
        <taxon>Actinomycetota</taxon>
        <taxon>Actinomycetes</taxon>
        <taxon>Kitasatosporales</taxon>
        <taxon>Streptomycetaceae</taxon>
        <taxon>Kitasatospora</taxon>
    </lineage>
</organism>
<dbReference type="PANTHER" id="PTHR24220">
    <property type="entry name" value="IMPORT ATP-BINDING PROTEIN"/>
    <property type="match status" value="1"/>
</dbReference>
<proteinExistence type="predicted"/>
<gene>
    <name evidence="5" type="ORF">GCM10009663_66710</name>
</gene>
<dbReference type="Pfam" id="PF00005">
    <property type="entry name" value="ABC_tran"/>
    <property type="match status" value="1"/>
</dbReference>
<keyword evidence="2 5" id="KW-0067">ATP-binding</keyword>
<dbReference type="RefSeq" id="WP_344627449.1">
    <property type="nucleotide sequence ID" value="NZ_BAAALD010000103.1"/>
</dbReference>
<dbReference type="Gene3D" id="3.40.50.300">
    <property type="entry name" value="P-loop containing nucleotide triphosphate hydrolases"/>
    <property type="match status" value="1"/>
</dbReference>
<comment type="caution">
    <text evidence="5">The sequence shown here is derived from an EMBL/GenBank/DDBJ whole genome shotgun (WGS) entry which is preliminary data.</text>
</comment>
<protein>
    <submittedName>
        <fullName evidence="5">ATP-binding cassette domain-containing protein</fullName>
    </submittedName>
</protein>
<dbReference type="SUPFAM" id="SSF52540">
    <property type="entry name" value="P-loop containing nucleoside triphosphate hydrolases"/>
    <property type="match status" value="1"/>
</dbReference>
<evidence type="ECO:0000313" key="5">
    <source>
        <dbReference type="EMBL" id="GAA1117279.1"/>
    </source>
</evidence>
<feature type="domain" description="ABC transporter" evidence="4">
    <location>
        <begin position="11"/>
        <end position="248"/>
    </location>
</feature>
<evidence type="ECO:0000256" key="2">
    <source>
        <dbReference type="ARBA" id="ARBA00022840"/>
    </source>
</evidence>
<feature type="compositionally biased region" description="Acidic residues" evidence="3">
    <location>
        <begin position="239"/>
        <end position="248"/>
    </location>
</feature>